<gene>
    <name evidence="2" type="ORF">F4559_000882</name>
</gene>
<dbReference type="AlphaFoldDB" id="A0A7W7SYX6"/>
<dbReference type="RefSeq" id="WP_184666288.1">
    <property type="nucleotide sequence ID" value="NZ_BAABAI010000008.1"/>
</dbReference>
<accession>A0A7W7SYX6</accession>
<dbReference type="EMBL" id="JACHJS010000001">
    <property type="protein sequence ID" value="MBB4963523.1"/>
    <property type="molecule type" value="Genomic_DNA"/>
</dbReference>
<evidence type="ECO:0000256" key="1">
    <source>
        <dbReference type="SAM" id="MobiDB-lite"/>
    </source>
</evidence>
<evidence type="ECO:0000313" key="3">
    <source>
        <dbReference type="Proteomes" id="UP000542674"/>
    </source>
</evidence>
<keyword evidence="3" id="KW-1185">Reference proteome</keyword>
<protein>
    <submittedName>
        <fullName evidence="2">Uncharacterized protein</fullName>
    </submittedName>
</protein>
<sequence length="131" mass="14166">MIIYIESSATNHLAPAKDSLQELVDSWGFTLHEVPATALGTSDSTREDDKSVDPVALAALVLSIPSAALAVTDLADRIHKRRRAKDIIDKARQIADDHSVTLKLDTQDGPQDLSTLDPDQLLDLPESDDPA</sequence>
<feature type="region of interest" description="Disordered" evidence="1">
    <location>
        <begin position="101"/>
        <end position="131"/>
    </location>
</feature>
<evidence type="ECO:0000313" key="2">
    <source>
        <dbReference type="EMBL" id="MBB4963523.1"/>
    </source>
</evidence>
<organism evidence="2 3">
    <name type="scientific">Saccharothrix violaceirubra</name>
    <dbReference type="NCBI Taxonomy" id="413306"/>
    <lineage>
        <taxon>Bacteria</taxon>
        <taxon>Bacillati</taxon>
        <taxon>Actinomycetota</taxon>
        <taxon>Actinomycetes</taxon>
        <taxon>Pseudonocardiales</taxon>
        <taxon>Pseudonocardiaceae</taxon>
        <taxon>Saccharothrix</taxon>
    </lineage>
</organism>
<proteinExistence type="predicted"/>
<dbReference type="Proteomes" id="UP000542674">
    <property type="component" value="Unassembled WGS sequence"/>
</dbReference>
<name>A0A7W7SYX6_9PSEU</name>
<comment type="caution">
    <text evidence="2">The sequence shown here is derived from an EMBL/GenBank/DDBJ whole genome shotgun (WGS) entry which is preliminary data.</text>
</comment>
<reference evidence="2 3" key="1">
    <citation type="submission" date="2020-08" db="EMBL/GenBank/DDBJ databases">
        <title>Sequencing the genomes of 1000 actinobacteria strains.</title>
        <authorList>
            <person name="Klenk H.-P."/>
        </authorList>
    </citation>
    <scope>NUCLEOTIDE SEQUENCE [LARGE SCALE GENOMIC DNA]</scope>
    <source>
        <strain evidence="2 3">DSM 45084</strain>
    </source>
</reference>